<gene>
    <name evidence="2" type="ORF">COLO4_36674</name>
</gene>
<evidence type="ECO:0000256" key="1">
    <source>
        <dbReference type="SAM" id="MobiDB-lite"/>
    </source>
</evidence>
<feature type="compositionally biased region" description="Basic residues" evidence="1">
    <location>
        <begin position="252"/>
        <end position="262"/>
    </location>
</feature>
<dbReference type="OrthoDB" id="998461at2759"/>
<evidence type="ECO:0008006" key="4">
    <source>
        <dbReference type="Google" id="ProtNLM"/>
    </source>
</evidence>
<sequence length="262" mass="28568">MSTTGSQGSSTSSASNNSSAHTFSPHQLKIQLTPSNYLLWKAQLLPLLHSSDLAKFIDGSHPAPPKTVDNLPNPAYTTWFHNDQLVLSWIIGSTHESYLSQIVGAATALEAWNKLATTYASGSRAQIRLLKSKFYRLQKGSTKSISQYVQCAKHMWDQLSALNSPVPQEDLVQSVVLGLPSEFSDFKRSLDNCADAITFDDLCGNLLGEEETINQSHKTTTSVAPTALLSPVPSPRPSQPYFTNFRGGGRGTRGRGRGRFQG</sequence>
<dbReference type="PANTHER" id="PTHR47481">
    <property type="match status" value="1"/>
</dbReference>
<dbReference type="AlphaFoldDB" id="A0A1R3G6M7"/>
<reference evidence="3" key="1">
    <citation type="submission" date="2013-09" db="EMBL/GenBank/DDBJ databases">
        <title>Corchorus olitorius genome sequencing.</title>
        <authorList>
            <person name="Alam M."/>
            <person name="Haque M.S."/>
            <person name="Islam M.S."/>
            <person name="Emdad E.M."/>
            <person name="Islam M.M."/>
            <person name="Ahmed B."/>
            <person name="Halim A."/>
            <person name="Hossen Q.M.M."/>
            <person name="Hossain M.Z."/>
            <person name="Ahmed R."/>
            <person name="Khan M.M."/>
            <person name="Islam R."/>
            <person name="Rashid M.M."/>
            <person name="Khan S.A."/>
            <person name="Rahman M.S."/>
            <person name="Alam M."/>
            <person name="Yahiya A.S."/>
            <person name="Khan M.S."/>
            <person name="Azam M.S."/>
            <person name="Haque T."/>
            <person name="Lashkar M.Z.H."/>
            <person name="Akhand A.I."/>
            <person name="Morshed G."/>
            <person name="Roy S."/>
            <person name="Uddin K.S."/>
            <person name="Rabeya T."/>
            <person name="Hossain A.S."/>
            <person name="Chowdhury A."/>
            <person name="Snigdha A.R."/>
            <person name="Mortoza M.S."/>
            <person name="Matin S.A."/>
            <person name="Hoque S.M.E."/>
            <person name="Islam M.K."/>
            <person name="Roy D.K."/>
            <person name="Haider R."/>
            <person name="Moosa M.M."/>
            <person name="Elias S.M."/>
            <person name="Hasan A.M."/>
            <person name="Jahan S."/>
            <person name="Shafiuddin M."/>
            <person name="Mahmood N."/>
            <person name="Shommy N.S."/>
        </authorList>
    </citation>
    <scope>NUCLEOTIDE SEQUENCE [LARGE SCALE GENOMIC DNA]</scope>
    <source>
        <strain evidence="3">cv. O-4</strain>
    </source>
</reference>
<proteinExistence type="predicted"/>
<dbReference type="Pfam" id="PF14223">
    <property type="entry name" value="Retrotran_gag_2"/>
    <property type="match status" value="1"/>
</dbReference>
<accession>A0A1R3G6M7</accession>
<name>A0A1R3G6M7_9ROSI</name>
<keyword evidence="3" id="KW-1185">Reference proteome</keyword>
<protein>
    <recommendedName>
        <fullName evidence="4">Retrotransposon Copia-like N-terminal domain-containing protein</fullName>
    </recommendedName>
</protein>
<dbReference type="STRING" id="93759.A0A1R3G6M7"/>
<evidence type="ECO:0000313" key="2">
    <source>
        <dbReference type="EMBL" id="OMO53731.1"/>
    </source>
</evidence>
<evidence type="ECO:0000313" key="3">
    <source>
        <dbReference type="Proteomes" id="UP000187203"/>
    </source>
</evidence>
<comment type="caution">
    <text evidence="2">The sequence shown here is derived from an EMBL/GenBank/DDBJ whole genome shotgun (WGS) entry which is preliminary data.</text>
</comment>
<dbReference type="Proteomes" id="UP000187203">
    <property type="component" value="Unassembled WGS sequence"/>
</dbReference>
<organism evidence="2 3">
    <name type="scientific">Corchorus olitorius</name>
    <dbReference type="NCBI Taxonomy" id="93759"/>
    <lineage>
        <taxon>Eukaryota</taxon>
        <taxon>Viridiplantae</taxon>
        <taxon>Streptophyta</taxon>
        <taxon>Embryophyta</taxon>
        <taxon>Tracheophyta</taxon>
        <taxon>Spermatophyta</taxon>
        <taxon>Magnoliopsida</taxon>
        <taxon>eudicotyledons</taxon>
        <taxon>Gunneridae</taxon>
        <taxon>Pentapetalae</taxon>
        <taxon>rosids</taxon>
        <taxon>malvids</taxon>
        <taxon>Malvales</taxon>
        <taxon>Malvaceae</taxon>
        <taxon>Grewioideae</taxon>
        <taxon>Apeibeae</taxon>
        <taxon>Corchorus</taxon>
    </lineage>
</organism>
<dbReference type="PANTHER" id="PTHR47481:SF5">
    <property type="entry name" value="RIBONUCLEASE H-LIKE DOMAIN, GAG-PRE-INTEGRASE DOMAIN, GAG-POLYPEPTIDE OF LTR COPIA-TYPE-RELATED"/>
    <property type="match status" value="1"/>
</dbReference>
<feature type="region of interest" description="Disordered" evidence="1">
    <location>
        <begin position="1"/>
        <end position="20"/>
    </location>
</feature>
<dbReference type="EMBL" id="AWUE01023476">
    <property type="protein sequence ID" value="OMO53731.1"/>
    <property type="molecule type" value="Genomic_DNA"/>
</dbReference>
<feature type="region of interest" description="Disordered" evidence="1">
    <location>
        <begin position="231"/>
        <end position="262"/>
    </location>
</feature>